<evidence type="ECO:0000256" key="5">
    <source>
        <dbReference type="ARBA" id="ARBA00022989"/>
    </source>
</evidence>
<evidence type="ECO:0000256" key="1">
    <source>
        <dbReference type="ARBA" id="ARBA00004651"/>
    </source>
</evidence>
<dbReference type="InterPro" id="IPR051447">
    <property type="entry name" value="Lipoprotein-release_system"/>
</dbReference>
<evidence type="ECO:0000256" key="3">
    <source>
        <dbReference type="ARBA" id="ARBA00022475"/>
    </source>
</evidence>
<keyword evidence="5 7" id="KW-1133">Transmembrane helix</keyword>
<evidence type="ECO:0000259" key="9">
    <source>
        <dbReference type="Pfam" id="PF12704"/>
    </source>
</evidence>
<evidence type="ECO:0000256" key="4">
    <source>
        <dbReference type="ARBA" id="ARBA00022692"/>
    </source>
</evidence>
<evidence type="ECO:0000256" key="2">
    <source>
        <dbReference type="ARBA" id="ARBA00005236"/>
    </source>
</evidence>
<accession>A0A8J6Y6C5</accession>
<proteinExistence type="inferred from homology"/>
<feature type="domain" description="ABC3 transporter permease C-terminal" evidence="8">
    <location>
        <begin position="273"/>
        <end position="394"/>
    </location>
</feature>
<evidence type="ECO:0000313" key="10">
    <source>
        <dbReference type="EMBL" id="MBD3870369.1"/>
    </source>
</evidence>
<evidence type="ECO:0000256" key="7">
    <source>
        <dbReference type="SAM" id="Phobius"/>
    </source>
</evidence>
<feature type="transmembrane region" description="Helical" evidence="7">
    <location>
        <begin position="316"/>
        <end position="344"/>
    </location>
</feature>
<dbReference type="GO" id="GO:0098797">
    <property type="term" value="C:plasma membrane protein complex"/>
    <property type="evidence" value="ECO:0007669"/>
    <property type="project" value="TreeGrafter"/>
</dbReference>
<keyword evidence="6 7" id="KW-0472">Membrane</keyword>
<evidence type="ECO:0000313" key="11">
    <source>
        <dbReference type="Proteomes" id="UP000598633"/>
    </source>
</evidence>
<dbReference type="PANTHER" id="PTHR30489">
    <property type="entry name" value="LIPOPROTEIN-RELEASING SYSTEM TRANSMEMBRANE PROTEIN LOLE"/>
    <property type="match status" value="1"/>
</dbReference>
<feature type="transmembrane region" description="Helical" evidence="7">
    <location>
        <begin position="369"/>
        <end position="388"/>
    </location>
</feature>
<comment type="caution">
    <text evidence="10">The sequence shown here is derived from an EMBL/GenBank/DDBJ whole genome shotgun (WGS) entry which is preliminary data.</text>
</comment>
<dbReference type="PANTHER" id="PTHR30489:SF0">
    <property type="entry name" value="LIPOPROTEIN-RELEASING SYSTEM TRANSMEMBRANE PROTEIN LOLE"/>
    <property type="match status" value="1"/>
</dbReference>
<feature type="transmembrane region" description="Helical" evidence="7">
    <location>
        <begin position="269"/>
        <end position="295"/>
    </location>
</feature>
<evidence type="ECO:0000256" key="6">
    <source>
        <dbReference type="ARBA" id="ARBA00023136"/>
    </source>
</evidence>
<feature type="domain" description="MacB-like periplasmic core" evidence="9">
    <location>
        <begin position="48"/>
        <end position="145"/>
    </location>
</feature>
<dbReference type="Pfam" id="PF12704">
    <property type="entry name" value="MacB_PCD"/>
    <property type="match status" value="1"/>
</dbReference>
<dbReference type="AlphaFoldDB" id="A0A8J6Y6C5"/>
<dbReference type="InterPro" id="IPR025857">
    <property type="entry name" value="MacB_PCD"/>
</dbReference>
<sequence length="405" mass="43235">MHVGAPARFTGPLLGFPKIGWLPVSVELHLARRYLLGLRRRTHIATVTLISMIGLGLGVLALVVTLSLLEGFQASIRSEIVTRATHARVIPADGRRLADPGKLASVLQEELPEVEMVEVVRGTCLVSSFTDAVPASVIGRSDALDVGLDRILANRLQVGSGEEISVISPRQRLTPMGPLPVRVRAEIARVLTPEPGSQEGSVRLPLGLAQRLLWGDTVVEAIELRDITDPWQLGDRVRSVLGPETDGIRVEGLVDLHRPLLLALAMERVMIFVAVGLMLVVAALNLLCNVAMVAAEKRVDLAVLSGIGLTPRALRRLFLLLGMGIGMVGSTLGAVLGVAISMLLNESGALPLPRGVFSFSSVPFRVEPSMVAVVMAVALALAAAASWLPSRMVALREPAEGLRYE</sequence>
<protein>
    <submittedName>
        <fullName evidence="10">ABC transporter permease</fullName>
    </submittedName>
</protein>
<keyword evidence="3" id="KW-1003">Cell membrane</keyword>
<comment type="subcellular location">
    <subcellularLocation>
        <location evidence="1">Cell membrane</location>
        <topology evidence="1">Multi-pass membrane protein</topology>
    </subcellularLocation>
</comment>
<gene>
    <name evidence="10" type="ORF">IFJ97_03290</name>
</gene>
<dbReference type="Proteomes" id="UP000598633">
    <property type="component" value="Unassembled WGS sequence"/>
</dbReference>
<dbReference type="EMBL" id="JACXWA010000056">
    <property type="protein sequence ID" value="MBD3870369.1"/>
    <property type="molecule type" value="Genomic_DNA"/>
</dbReference>
<keyword evidence="4 7" id="KW-0812">Transmembrane</keyword>
<dbReference type="InterPro" id="IPR003838">
    <property type="entry name" value="ABC3_permease_C"/>
</dbReference>
<organism evidence="10 11">
    <name type="scientific">Candidatus Sulfomarinibacter kjeldsenii</name>
    <dbReference type="NCBI Taxonomy" id="2885994"/>
    <lineage>
        <taxon>Bacteria</taxon>
        <taxon>Pseudomonadati</taxon>
        <taxon>Acidobacteriota</taxon>
        <taxon>Thermoanaerobaculia</taxon>
        <taxon>Thermoanaerobaculales</taxon>
        <taxon>Candidatus Sulfomarinibacteraceae</taxon>
        <taxon>Candidatus Sulfomarinibacter</taxon>
    </lineage>
</organism>
<comment type="similarity">
    <text evidence="2">Belongs to the ABC-4 integral membrane protein family. LolC/E subfamily.</text>
</comment>
<dbReference type="Pfam" id="PF02687">
    <property type="entry name" value="FtsX"/>
    <property type="match status" value="1"/>
</dbReference>
<dbReference type="GO" id="GO:0044874">
    <property type="term" value="P:lipoprotein localization to outer membrane"/>
    <property type="evidence" value="ECO:0007669"/>
    <property type="project" value="TreeGrafter"/>
</dbReference>
<evidence type="ECO:0000259" key="8">
    <source>
        <dbReference type="Pfam" id="PF02687"/>
    </source>
</evidence>
<name>A0A8J6Y6C5_9BACT</name>
<reference evidence="10 11" key="1">
    <citation type="submission" date="2020-08" db="EMBL/GenBank/DDBJ databases">
        <title>Acidobacteriota in marine sediments use diverse sulfur dissimilation pathways.</title>
        <authorList>
            <person name="Wasmund K."/>
        </authorList>
    </citation>
    <scope>NUCLEOTIDE SEQUENCE [LARGE SCALE GENOMIC DNA]</scope>
    <source>
        <strain evidence="10">MAG AM3-A</strain>
    </source>
</reference>
<feature type="transmembrane region" description="Helical" evidence="7">
    <location>
        <begin position="42"/>
        <end position="69"/>
    </location>
</feature>